<dbReference type="InterPro" id="IPR011042">
    <property type="entry name" value="6-blade_b-propeller_TolB-like"/>
</dbReference>
<dbReference type="Pfam" id="PF07676">
    <property type="entry name" value="PD40"/>
    <property type="match status" value="2"/>
</dbReference>
<comment type="caution">
    <text evidence="2">The sequence shown here is derived from an EMBL/GenBank/DDBJ whole genome shotgun (WGS) entry which is preliminary data.</text>
</comment>
<name>A0ABW2UVW0_9BACI</name>
<evidence type="ECO:0000256" key="1">
    <source>
        <dbReference type="ARBA" id="ARBA00009820"/>
    </source>
</evidence>
<gene>
    <name evidence="2" type="ORF">ACFQU8_05915</name>
</gene>
<dbReference type="PANTHER" id="PTHR36842">
    <property type="entry name" value="PROTEIN TOLB HOMOLOG"/>
    <property type="match status" value="1"/>
</dbReference>
<dbReference type="Proteomes" id="UP001596620">
    <property type="component" value="Unassembled WGS sequence"/>
</dbReference>
<dbReference type="Gene3D" id="2.120.10.30">
    <property type="entry name" value="TolB, C-terminal domain"/>
    <property type="match status" value="2"/>
</dbReference>
<dbReference type="RefSeq" id="WP_382358278.1">
    <property type="nucleotide sequence ID" value="NZ_JBHTGR010000010.1"/>
</dbReference>
<comment type="similarity">
    <text evidence="1">Belongs to the TolB family.</text>
</comment>
<accession>A0ABW2UVW0</accession>
<proteinExistence type="inferred from homology"/>
<dbReference type="PANTHER" id="PTHR36842:SF1">
    <property type="entry name" value="PROTEIN TOLB"/>
    <property type="match status" value="1"/>
</dbReference>
<protein>
    <submittedName>
        <fullName evidence="2">TolB family protein</fullName>
    </submittedName>
</protein>
<dbReference type="EMBL" id="JBHTGR010000010">
    <property type="protein sequence ID" value="MFC7746770.1"/>
    <property type="molecule type" value="Genomic_DNA"/>
</dbReference>
<evidence type="ECO:0000313" key="2">
    <source>
        <dbReference type="EMBL" id="MFC7746770.1"/>
    </source>
</evidence>
<dbReference type="InterPro" id="IPR011659">
    <property type="entry name" value="WD40"/>
</dbReference>
<reference evidence="3" key="1">
    <citation type="journal article" date="2019" name="Int. J. Syst. Evol. Microbiol.">
        <title>The Global Catalogue of Microorganisms (GCM) 10K type strain sequencing project: providing services to taxonomists for standard genome sequencing and annotation.</title>
        <authorList>
            <consortium name="The Broad Institute Genomics Platform"/>
            <consortium name="The Broad Institute Genome Sequencing Center for Infectious Disease"/>
            <person name="Wu L."/>
            <person name="Ma J."/>
        </authorList>
    </citation>
    <scope>NUCLEOTIDE SEQUENCE [LARGE SCALE GENOMIC DNA]</scope>
    <source>
        <strain evidence="3">JCM 30234</strain>
    </source>
</reference>
<sequence length="341" mass="38054">MTVKMKNISVIAGLAVLFLVLWGAGSLAGPPKGFSGFGKTTDVSPDDHELVFSYYHDDDAALYTVPVSGGEAERLAKPDEGKSYVHPTFSPDGEKLVFMEQWEEETEGEKRRYSQLRIMARHDDSVKTLMNTSDYITEAAFSPDGESLYYLKADTYQNYSPVASEQPHDCDVFRLDLASGETEQITEKESYDMSSLNVSPDGDRLMYTTFNNGDQLHVRDLKTGQEETLVPAADFASNQTVISAPAFSSDGDHAVFSSVAAKDKQGTYIYEGFRMNLETEEAEQLTNFHEHVTSPVSFHQADKWLVTVDNNFARADSDYNYWKISADGDEREPVTINMPDT</sequence>
<evidence type="ECO:0000313" key="3">
    <source>
        <dbReference type="Proteomes" id="UP001596620"/>
    </source>
</evidence>
<organism evidence="2 3">
    <name type="scientific">Lentibacillus kimchii</name>
    <dbReference type="NCBI Taxonomy" id="1542911"/>
    <lineage>
        <taxon>Bacteria</taxon>
        <taxon>Bacillati</taxon>
        <taxon>Bacillota</taxon>
        <taxon>Bacilli</taxon>
        <taxon>Bacillales</taxon>
        <taxon>Bacillaceae</taxon>
        <taxon>Lentibacillus</taxon>
    </lineage>
</organism>
<dbReference type="SUPFAM" id="SSF82171">
    <property type="entry name" value="DPP6 N-terminal domain-like"/>
    <property type="match status" value="1"/>
</dbReference>
<keyword evidence="3" id="KW-1185">Reference proteome</keyword>